<name>A0A7X8SKM1_9BACT</name>
<evidence type="ECO:0000256" key="2">
    <source>
        <dbReference type="SAM" id="SignalP"/>
    </source>
</evidence>
<dbReference type="EMBL" id="JABAIL010000003">
    <property type="protein sequence ID" value="NLR91976.1"/>
    <property type="molecule type" value="Genomic_DNA"/>
</dbReference>
<proteinExistence type="predicted"/>
<sequence>MKLLKSTLLLLTIILSSCQFDAQDEIAQEASNYRINCPSSHPYIACDQCWENEAQATSAGCTETGSSDEGTTEEEGTNDTAASPNCPSSHPFEACGQCWTDAVQASSAGCTDTSTGNEGDNTDQGSGNFNPNNTTCVTPVGNGNDGCLNSDGYFVSRDGVVSDPENARLAILDIEINLGIDIDDEFIDKCGYQGTVPSINPSITAADAKVYFKALIGEQKAQWLIEDLDTNKDGILTRNEASQAKGSDPRQVLRTGFGQENGLATDDILAYIGLYLGDGAIDKYAGDLLPEVQENLATFTRTWQPEVMNSNGRYIGN</sequence>
<feature type="chain" id="PRO_5031519976" description="EF-hand domain-containing protein" evidence="2">
    <location>
        <begin position="23"/>
        <end position="317"/>
    </location>
</feature>
<organism evidence="3 4">
    <name type="scientific">Flammeovirga agarivorans</name>
    <dbReference type="NCBI Taxonomy" id="2726742"/>
    <lineage>
        <taxon>Bacteria</taxon>
        <taxon>Pseudomonadati</taxon>
        <taxon>Bacteroidota</taxon>
        <taxon>Cytophagia</taxon>
        <taxon>Cytophagales</taxon>
        <taxon>Flammeovirgaceae</taxon>
        <taxon>Flammeovirga</taxon>
    </lineage>
</organism>
<dbReference type="AlphaFoldDB" id="A0A7X8SKM1"/>
<evidence type="ECO:0000313" key="4">
    <source>
        <dbReference type="Proteomes" id="UP000585050"/>
    </source>
</evidence>
<evidence type="ECO:0000256" key="1">
    <source>
        <dbReference type="SAM" id="MobiDB-lite"/>
    </source>
</evidence>
<comment type="caution">
    <text evidence="3">The sequence shown here is derived from an EMBL/GenBank/DDBJ whole genome shotgun (WGS) entry which is preliminary data.</text>
</comment>
<evidence type="ECO:0000313" key="3">
    <source>
        <dbReference type="EMBL" id="NLR91976.1"/>
    </source>
</evidence>
<feature type="region of interest" description="Disordered" evidence="1">
    <location>
        <begin position="60"/>
        <end position="85"/>
    </location>
</feature>
<dbReference type="PROSITE" id="PS51257">
    <property type="entry name" value="PROKAR_LIPOPROTEIN"/>
    <property type="match status" value="1"/>
</dbReference>
<reference evidence="3 4" key="1">
    <citation type="submission" date="2020-04" db="EMBL/GenBank/DDBJ databases">
        <title>Flammeovirga sp. SR4, a novel species isolated from seawater.</title>
        <authorList>
            <person name="Wang X."/>
        </authorList>
    </citation>
    <scope>NUCLEOTIDE SEQUENCE [LARGE SCALE GENOMIC DNA]</scope>
    <source>
        <strain evidence="3 4">SR4</strain>
    </source>
</reference>
<keyword evidence="2" id="KW-0732">Signal</keyword>
<dbReference type="RefSeq" id="WP_168882684.1">
    <property type="nucleotide sequence ID" value="NZ_JABAIL010000003.1"/>
</dbReference>
<keyword evidence="4" id="KW-1185">Reference proteome</keyword>
<gene>
    <name evidence="3" type="ORF">HGP29_12195</name>
</gene>
<accession>A0A7X8SKM1</accession>
<evidence type="ECO:0008006" key="5">
    <source>
        <dbReference type="Google" id="ProtNLM"/>
    </source>
</evidence>
<protein>
    <recommendedName>
        <fullName evidence="5">EF-hand domain-containing protein</fullName>
    </recommendedName>
</protein>
<dbReference type="Proteomes" id="UP000585050">
    <property type="component" value="Unassembled WGS sequence"/>
</dbReference>
<feature type="region of interest" description="Disordered" evidence="1">
    <location>
        <begin position="109"/>
        <end position="130"/>
    </location>
</feature>
<feature type="signal peptide" evidence="2">
    <location>
        <begin position="1"/>
        <end position="22"/>
    </location>
</feature>